<feature type="transmembrane region" description="Helical" evidence="7">
    <location>
        <begin position="174"/>
        <end position="196"/>
    </location>
</feature>
<comment type="caution">
    <text evidence="8">The sequence shown here is derived from an EMBL/GenBank/DDBJ whole genome shotgun (WGS) entry which is preliminary data.</text>
</comment>
<dbReference type="InterPro" id="IPR036259">
    <property type="entry name" value="MFS_trans_sf"/>
</dbReference>
<evidence type="ECO:0000256" key="5">
    <source>
        <dbReference type="ARBA" id="ARBA00022989"/>
    </source>
</evidence>
<comment type="subcellular location">
    <subcellularLocation>
        <location evidence="1">Membrane</location>
        <topology evidence="1">Multi-pass membrane protein</topology>
    </subcellularLocation>
</comment>
<dbReference type="SUPFAM" id="SSF103473">
    <property type="entry name" value="MFS general substrate transporter"/>
    <property type="match status" value="1"/>
</dbReference>
<evidence type="ECO:0008006" key="10">
    <source>
        <dbReference type="Google" id="ProtNLM"/>
    </source>
</evidence>
<dbReference type="Gene3D" id="1.20.1250.20">
    <property type="entry name" value="MFS general substrate transporter like domains"/>
    <property type="match status" value="1"/>
</dbReference>
<feature type="transmembrane region" description="Helical" evidence="7">
    <location>
        <begin position="118"/>
        <end position="134"/>
    </location>
</feature>
<dbReference type="GO" id="GO:0006820">
    <property type="term" value="P:monoatomic anion transport"/>
    <property type="evidence" value="ECO:0007669"/>
    <property type="project" value="TreeGrafter"/>
</dbReference>
<dbReference type="GO" id="GO:0015293">
    <property type="term" value="F:symporter activity"/>
    <property type="evidence" value="ECO:0007669"/>
    <property type="project" value="UniProtKB-KW"/>
</dbReference>
<dbReference type="PANTHER" id="PTHR11662:SF399">
    <property type="entry name" value="FI19708P1-RELATED"/>
    <property type="match status" value="1"/>
</dbReference>
<organism evidence="8 9">
    <name type="scientific">Euroglyphus maynei</name>
    <name type="common">Mayne's house dust mite</name>
    <dbReference type="NCBI Taxonomy" id="6958"/>
    <lineage>
        <taxon>Eukaryota</taxon>
        <taxon>Metazoa</taxon>
        <taxon>Ecdysozoa</taxon>
        <taxon>Arthropoda</taxon>
        <taxon>Chelicerata</taxon>
        <taxon>Arachnida</taxon>
        <taxon>Acari</taxon>
        <taxon>Acariformes</taxon>
        <taxon>Sarcoptiformes</taxon>
        <taxon>Astigmata</taxon>
        <taxon>Psoroptidia</taxon>
        <taxon>Analgoidea</taxon>
        <taxon>Pyroglyphidae</taxon>
        <taxon>Pyroglyphinae</taxon>
        <taxon>Euroglyphus</taxon>
    </lineage>
</organism>
<dbReference type="OrthoDB" id="6434013at2759"/>
<feature type="transmembrane region" description="Helical" evidence="7">
    <location>
        <begin position="208"/>
        <end position="232"/>
    </location>
</feature>
<evidence type="ECO:0000256" key="1">
    <source>
        <dbReference type="ARBA" id="ARBA00004141"/>
    </source>
</evidence>
<dbReference type="InterPro" id="IPR050382">
    <property type="entry name" value="MFS_Na/Anion_cotransporter"/>
</dbReference>
<reference evidence="8 9" key="1">
    <citation type="submission" date="2017-03" db="EMBL/GenBank/DDBJ databases">
        <title>Genome Survey of Euroglyphus maynei.</title>
        <authorList>
            <person name="Arlian L.G."/>
            <person name="Morgan M.S."/>
            <person name="Rider S.D."/>
        </authorList>
    </citation>
    <scope>NUCLEOTIDE SEQUENCE [LARGE SCALE GENOMIC DNA]</scope>
    <source>
        <strain evidence="8">Arlian Lab</strain>
        <tissue evidence="8">Whole body</tissue>
    </source>
</reference>
<evidence type="ECO:0000256" key="4">
    <source>
        <dbReference type="ARBA" id="ARBA00022847"/>
    </source>
</evidence>
<keyword evidence="2" id="KW-0813">Transport</keyword>
<feature type="transmembrane region" description="Helical" evidence="7">
    <location>
        <begin position="39"/>
        <end position="59"/>
    </location>
</feature>
<dbReference type="Proteomes" id="UP000194236">
    <property type="component" value="Unassembled WGS sequence"/>
</dbReference>
<evidence type="ECO:0000256" key="2">
    <source>
        <dbReference type="ARBA" id="ARBA00022448"/>
    </source>
</evidence>
<gene>
    <name evidence="8" type="ORF">BLA29_006727</name>
</gene>
<dbReference type="GO" id="GO:0016020">
    <property type="term" value="C:membrane"/>
    <property type="evidence" value="ECO:0007669"/>
    <property type="project" value="UniProtKB-SubCell"/>
</dbReference>
<evidence type="ECO:0000256" key="6">
    <source>
        <dbReference type="ARBA" id="ARBA00023136"/>
    </source>
</evidence>
<evidence type="ECO:0000256" key="7">
    <source>
        <dbReference type="SAM" id="Phobius"/>
    </source>
</evidence>
<proteinExistence type="predicted"/>
<evidence type="ECO:0000313" key="8">
    <source>
        <dbReference type="EMBL" id="OTF70681.1"/>
    </source>
</evidence>
<dbReference type="FunFam" id="1.20.1250.20:FF:000003">
    <property type="entry name" value="Solute carrier family 17 member 3"/>
    <property type="match status" value="1"/>
</dbReference>
<feature type="transmembrane region" description="Helical" evidence="7">
    <location>
        <begin position="140"/>
        <end position="162"/>
    </location>
</feature>
<protein>
    <recommendedName>
        <fullName evidence="10">Major facilitator superfamily (MFS) profile domain-containing protein</fullName>
    </recommendedName>
</protein>
<dbReference type="AlphaFoldDB" id="A0A1Y3AQD9"/>
<keyword evidence="3 7" id="KW-0812">Transmembrane</keyword>
<sequence length="255" mass="28561">MISDSELKYIQAHIERKKQTLDTSSSSSVSWIRLLSNRVIWAGAFTQFTMVWSLTVFVLKIPDYMHNVLKIPLEKNGLYSALMNLGECSSLLISGMIVDKIIKSGRYDKTNVRKICQSFTQFGGGLFLILVTVANCDERLFLATTTMTMIMNGVQAGGLIALPSDLSSEFSATIFGIFNMISMTNGFICPLVIGYILDSDPHHIKHGWWTIIYITAALRIAGGIVFTLFVSCRRQSWCRKKSLSLPSSFDNDHHQ</sequence>
<name>A0A1Y3AQD9_EURMA</name>
<accession>A0A1Y3AQD9</accession>
<dbReference type="EMBL" id="MUJZ01064531">
    <property type="protein sequence ID" value="OTF70681.1"/>
    <property type="molecule type" value="Genomic_DNA"/>
</dbReference>
<keyword evidence="5 7" id="KW-1133">Transmembrane helix</keyword>
<evidence type="ECO:0000256" key="3">
    <source>
        <dbReference type="ARBA" id="ARBA00022692"/>
    </source>
</evidence>
<keyword evidence="6 7" id="KW-0472">Membrane</keyword>
<keyword evidence="4" id="KW-0769">Symport</keyword>
<feature type="transmembrane region" description="Helical" evidence="7">
    <location>
        <begin position="79"/>
        <end position="98"/>
    </location>
</feature>
<dbReference type="PANTHER" id="PTHR11662">
    <property type="entry name" value="SOLUTE CARRIER FAMILY 17"/>
    <property type="match status" value="1"/>
</dbReference>
<keyword evidence="9" id="KW-1185">Reference proteome</keyword>
<evidence type="ECO:0000313" key="9">
    <source>
        <dbReference type="Proteomes" id="UP000194236"/>
    </source>
</evidence>